<evidence type="ECO:0000256" key="3">
    <source>
        <dbReference type="ARBA" id="ARBA00023210"/>
    </source>
</evidence>
<dbReference type="PANTHER" id="PTHR34108:SF1">
    <property type="entry name" value="SEPTUM SITE-DETERMINING PROTEIN MINC"/>
    <property type="match status" value="1"/>
</dbReference>
<comment type="subunit">
    <text evidence="6">Interacts with MinD and FtsZ.</text>
</comment>
<organism evidence="8 9">
    <name type="scientific">Desulfamplus magnetovallimortis</name>
    <dbReference type="NCBI Taxonomy" id="1246637"/>
    <lineage>
        <taxon>Bacteria</taxon>
        <taxon>Pseudomonadati</taxon>
        <taxon>Thermodesulfobacteriota</taxon>
        <taxon>Desulfobacteria</taxon>
        <taxon>Desulfobacterales</taxon>
        <taxon>Desulfobacteraceae</taxon>
        <taxon>Desulfamplus</taxon>
    </lineage>
</organism>
<feature type="domain" description="Septum formation inhibitor MinC C-terminal" evidence="7">
    <location>
        <begin position="127"/>
        <end position="221"/>
    </location>
</feature>
<comment type="similarity">
    <text evidence="1 6">Belongs to the MinC family.</text>
</comment>
<dbReference type="SUPFAM" id="SSF63848">
    <property type="entry name" value="Cell-division inhibitor MinC, C-terminal domain"/>
    <property type="match status" value="1"/>
</dbReference>
<dbReference type="InterPro" id="IPR005526">
    <property type="entry name" value="Septum_form_inhib_MinC_C"/>
</dbReference>
<evidence type="ECO:0000256" key="2">
    <source>
        <dbReference type="ARBA" id="ARBA00022618"/>
    </source>
</evidence>
<reference evidence="8 9" key="1">
    <citation type="submission" date="2017-03" db="EMBL/GenBank/DDBJ databases">
        <authorList>
            <person name="Afonso C.L."/>
            <person name="Miller P.J."/>
            <person name="Scott M.A."/>
            <person name="Spackman E."/>
            <person name="Goraichik I."/>
            <person name="Dimitrov K.M."/>
            <person name="Suarez D.L."/>
            <person name="Swayne D.E."/>
        </authorList>
    </citation>
    <scope>NUCLEOTIDE SEQUENCE [LARGE SCALE GENOMIC DNA]</scope>
    <source>
        <strain evidence="8">PRJEB14757</strain>
    </source>
</reference>
<accession>A0A1W1HGX7</accession>
<dbReference type="Pfam" id="PF03775">
    <property type="entry name" value="MinC_C"/>
    <property type="match status" value="1"/>
</dbReference>
<evidence type="ECO:0000256" key="5">
    <source>
        <dbReference type="ARBA" id="ARBA00025606"/>
    </source>
</evidence>
<evidence type="ECO:0000256" key="4">
    <source>
        <dbReference type="ARBA" id="ARBA00023306"/>
    </source>
</evidence>
<proteinExistence type="inferred from homology"/>
<dbReference type="Proteomes" id="UP000191931">
    <property type="component" value="Unassembled WGS sequence"/>
</dbReference>
<dbReference type="GO" id="GO:0000917">
    <property type="term" value="P:division septum assembly"/>
    <property type="evidence" value="ECO:0007669"/>
    <property type="project" value="UniProtKB-KW"/>
</dbReference>
<dbReference type="EMBL" id="FWEV01000282">
    <property type="protein sequence ID" value="SLM31638.1"/>
    <property type="molecule type" value="Genomic_DNA"/>
</dbReference>
<sequence length="241" mass="26363">MWNKLFGGKKNGTPMTTEIPPVKLKGVGDSFWVTVDPSTPEDVIHEKISELFERLQHLAINAKVIIDVGGAEGCDELVNNLRDFLKKRFDVGIVTTPPEKRSQSVENSRQVDLGKGWITHRTDALILTGRIRSGQKIETRRHLIIVGNVNPGAELTSSGNIIVLGSLQGQVNAGYPDNEDAFIIAIDFKPTLVHIAGIPGDGADPSLAGKIVYASIHKNKVILQDYMQDQPFGKIPWPTAL</sequence>
<evidence type="ECO:0000259" key="7">
    <source>
        <dbReference type="Pfam" id="PF03775"/>
    </source>
</evidence>
<dbReference type="GO" id="GO:0000902">
    <property type="term" value="P:cell morphogenesis"/>
    <property type="evidence" value="ECO:0007669"/>
    <property type="project" value="InterPro"/>
</dbReference>
<dbReference type="PANTHER" id="PTHR34108">
    <property type="entry name" value="SEPTUM SITE-DETERMINING PROTEIN MINC"/>
    <property type="match status" value="1"/>
</dbReference>
<evidence type="ECO:0000313" key="9">
    <source>
        <dbReference type="Proteomes" id="UP000191931"/>
    </source>
</evidence>
<dbReference type="InterPro" id="IPR013033">
    <property type="entry name" value="MinC"/>
</dbReference>
<keyword evidence="9" id="KW-1185">Reference proteome</keyword>
<dbReference type="Gene3D" id="2.160.20.70">
    <property type="match status" value="1"/>
</dbReference>
<dbReference type="InterPro" id="IPR016098">
    <property type="entry name" value="CAP/MinC_C"/>
</dbReference>
<gene>
    <name evidence="6 8" type="primary">minC</name>
    <name evidence="8" type="ORF">MTBBW1_400045</name>
</gene>
<dbReference type="HAMAP" id="MF_00267">
    <property type="entry name" value="MinC"/>
    <property type="match status" value="1"/>
</dbReference>
<keyword evidence="3 6" id="KW-0717">Septation</keyword>
<keyword evidence="4 6" id="KW-0131">Cell cycle</keyword>
<name>A0A1W1HGX7_9BACT</name>
<evidence type="ECO:0000313" key="8">
    <source>
        <dbReference type="EMBL" id="SLM31638.1"/>
    </source>
</evidence>
<dbReference type="GO" id="GO:1901891">
    <property type="term" value="P:regulation of cell septum assembly"/>
    <property type="evidence" value="ECO:0007669"/>
    <property type="project" value="InterPro"/>
</dbReference>
<dbReference type="AlphaFoldDB" id="A0A1W1HGX7"/>
<dbReference type="STRING" id="1246637.MTBBW1_400045"/>
<comment type="function">
    <text evidence="5 6">Cell division inhibitor that blocks the formation of polar Z ring septums. Rapidly oscillates between the poles of the cell to destabilize FtsZ filaments that have formed before they mature into polar Z rings. Prevents FtsZ polymerization.</text>
</comment>
<dbReference type="InterPro" id="IPR036145">
    <property type="entry name" value="MinC_C_sf"/>
</dbReference>
<keyword evidence="2 6" id="KW-0132">Cell division</keyword>
<evidence type="ECO:0000256" key="6">
    <source>
        <dbReference type="HAMAP-Rule" id="MF_00267"/>
    </source>
</evidence>
<protein>
    <recommendedName>
        <fullName evidence="6">Probable septum site-determining protein MinC</fullName>
    </recommendedName>
</protein>
<evidence type="ECO:0000256" key="1">
    <source>
        <dbReference type="ARBA" id="ARBA00006291"/>
    </source>
</evidence>